<feature type="transmembrane region" description="Helical" evidence="1">
    <location>
        <begin position="294"/>
        <end position="316"/>
    </location>
</feature>
<dbReference type="Pfam" id="PF07907">
    <property type="entry name" value="YibE_F"/>
    <property type="match status" value="1"/>
</dbReference>
<feature type="transmembrane region" description="Helical" evidence="1">
    <location>
        <begin position="203"/>
        <end position="228"/>
    </location>
</feature>
<dbReference type="PANTHER" id="PTHR41771:SF1">
    <property type="entry name" value="MEMBRANE PROTEIN"/>
    <property type="match status" value="1"/>
</dbReference>
<evidence type="ECO:0000313" key="3">
    <source>
        <dbReference type="Proteomes" id="UP000702954"/>
    </source>
</evidence>
<feature type="transmembrane region" description="Helical" evidence="1">
    <location>
        <begin position="20"/>
        <end position="40"/>
    </location>
</feature>
<name>A0ABQ0R109_9FIRM</name>
<reference evidence="2 3" key="1">
    <citation type="journal article" date="2018" name="Int. J. Syst. Evol. Microbiol.">
        <title>Draft Genome Sequence of Faecalimonas umbilicata JCM 30896T, an Acetate-Producing Bacterium Isolated from Human Feces.</title>
        <authorList>
            <person name="Sakamoto M."/>
            <person name="Ikeyama N."/>
            <person name="Yuki M."/>
            <person name="Ohkuma M."/>
        </authorList>
    </citation>
    <scope>NUCLEOTIDE SEQUENCE [LARGE SCALE GENOMIC DNA]</scope>
    <source>
        <strain evidence="2 3">EGH7</strain>
    </source>
</reference>
<organism evidence="2 3">
    <name type="scientific">Faecalimonas umbilicata</name>
    <dbReference type="NCBI Taxonomy" id="1912855"/>
    <lineage>
        <taxon>Bacteria</taxon>
        <taxon>Bacillati</taxon>
        <taxon>Bacillota</taxon>
        <taxon>Clostridia</taxon>
        <taxon>Lachnospirales</taxon>
        <taxon>Lachnospiraceae</taxon>
        <taxon>Faecalimonas</taxon>
    </lineage>
</organism>
<evidence type="ECO:0000313" key="2">
    <source>
        <dbReference type="EMBL" id="GBU06333.1"/>
    </source>
</evidence>
<dbReference type="PANTHER" id="PTHR41771">
    <property type="entry name" value="MEMBRANE PROTEIN-RELATED"/>
    <property type="match status" value="1"/>
</dbReference>
<comment type="caution">
    <text evidence="2">The sequence shown here is derived from an EMBL/GenBank/DDBJ whole genome shotgun (WGS) entry which is preliminary data.</text>
</comment>
<feature type="transmembrane region" description="Helical" evidence="1">
    <location>
        <begin position="152"/>
        <end position="171"/>
    </location>
</feature>
<feature type="transmembrane region" description="Helical" evidence="1">
    <location>
        <begin position="248"/>
        <end position="273"/>
    </location>
</feature>
<feature type="transmembrane region" description="Helical" evidence="1">
    <location>
        <begin position="336"/>
        <end position="365"/>
    </location>
</feature>
<dbReference type="EMBL" id="BHEO01000008">
    <property type="protein sequence ID" value="GBU06333.1"/>
    <property type="molecule type" value="Genomic_DNA"/>
</dbReference>
<proteinExistence type="predicted"/>
<evidence type="ECO:0000256" key="1">
    <source>
        <dbReference type="SAM" id="Phobius"/>
    </source>
</evidence>
<dbReference type="InterPro" id="IPR012507">
    <property type="entry name" value="YibE_F"/>
</dbReference>
<sequence length="378" mass="42361">MMWEEKKNKENVSVRRKRIFAAILLYFCLLLFVANDAWVYQTPIVKITAVHTKESRKEEDVRGGREPYYAQNIKGILLNGEKKGKTVRLNNEYSYSGVLDQKYAKGDKVLVTLEGDSLKGTIKSLKRDTHLAVLAGALIFLLLAVTKEKGMLTILTVVANFGIFFLGFTGFLKGREVLVVCRFMTVLFAVIPLVILNGFHKKTWAAVLSTLSVLALIMGIFDLTVRYTGGLDYSSMEYLGSMDDPGELFRAEIMLAGLGAIMDVTVTISSALGEITRKNPSVSVRALIRSGREIGYDIMGTMMNVLLFVFACSQIPTFLIRMNNDVDFFTILRLHIPYEICCFLIESIGIVLAIPVSILFASVFMKTGKVRKDRRNER</sequence>
<protein>
    <submittedName>
        <fullName evidence="2">Membrane protein</fullName>
    </submittedName>
</protein>
<accession>A0ABQ0R109</accession>
<feature type="transmembrane region" description="Helical" evidence="1">
    <location>
        <begin position="129"/>
        <end position="145"/>
    </location>
</feature>
<keyword evidence="1" id="KW-0472">Membrane</keyword>
<gene>
    <name evidence="2" type="ORF">FAEUMB_28740</name>
</gene>
<dbReference type="Proteomes" id="UP000702954">
    <property type="component" value="Unassembled WGS sequence"/>
</dbReference>
<keyword evidence="3" id="KW-1185">Reference proteome</keyword>
<feature type="transmembrane region" description="Helical" evidence="1">
    <location>
        <begin position="177"/>
        <end position="196"/>
    </location>
</feature>
<keyword evidence="1" id="KW-0812">Transmembrane</keyword>
<keyword evidence="1" id="KW-1133">Transmembrane helix</keyword>